<evidence type="ECO:0000256" key="1">
    <source>
        <dbReference type="ARBA" id="ARBA00010954"/>
    </source>
</evidence>
<organism evidence="2 3">
    <name type="scientific">Trifolium pratense</name>
    <name type="common">Red clover</name>
    <dbReference type="NCBI Taxonomy" id="57577"/>
    <lineage>
        <taxon>Eukaryota</taxon>
        <taxon>Viridiplantae</taxon>
        <taxon>Streptophyta</taxon>
        <taxon>Embryophyta</taxon>
        <taxon>Tracheophyta</taxon>
        <taxon>Spermatophyta</taxon>
        <taxon>Magnoliopsida</taxon>
        <taxon>eudicotyledons</taxon>
        <taxon>Gunneridae</taxon>
        <taxon>Pentapetalae</taxon>
        <taxon>rosids</taxon>
        <taxon>fabids</taxon>
        <taxon>Fabales</taxon>
        <taxon>Fabaceae</taxon>
        <taxon>Papilionoideae</taxon>
        <taxon>50 kb inversion clade</taxon>
        <taxon>NPAAA clade</taxon>
        <taxon>Hologalegina</taxon>
        <taxon>IRL clade</taxon>
        <taxon>Trifolieae</taxon>
        <taxon>Trifolium</taxon>
    </lineage>
</organism>
<comment type="similarity">
    <text evidence="1">Belongs to the TCP11 family.</text>
</comment>
<protein>
    <submittedName>
        <fullName evidence="2">T-complex protein 11</fullName>
    </submittedName>
</protein>
<dbReference type="EMBL" id="ASHM01076374">
    <property type="protein sequence ID" value="PNX57341.1"/>
    <property type="molecule type" value="Genomic_DNA"/>
</dbReference>
<name>A0A2K3JTG3_TRIPR</name>
<gene>
    <name evidence="2" type="ORF">L195_g050351</name>
</gene>
<proteinExistence type="inferred from homology"/>
<sequence length="217" mass="24268">MHLSGDAGIERMESALSETRSRYIRVKDSGSPVGFPMTQYMSPSPTPVTTIASTSESNISNKSNKTSRVLSTTAEKIVAPNDVLVNEFLHEHHRSFADDFDVSDHIQNSIEGKIKQTMEKAFWDSVMESVKQDQPNYDQIIQLMEEVRDEICEMAPISWKDDIIAAIDLDILSQVLKSGKLDVNYLGKILEFSLVSLQKLSAPANEEIIKAKHKALL</sequence>
<accession>A0A2K3JTG3</accession>
<reference evidence="2 3" key="2">
    <citation type="journal article" date="2017" name="Front. Plant Sci.">
        <title>Gene Classification and Mining of Molecular Markers Useful in Red Clover (Trifolium pratense) Breeding.</title>
        <authorList>
            <person name="Istvanek J."/>
            <person name="Dluhosova J."/>
            <person name="Dluhos P."/>
            <person name="Patkova L."/>
            <person name="Nedelnik J."/>
            <person name="Repkova J."/>
        </authorList>
    </citation>
    <scope>NUCLEOTIDE SEQUENCE [LARGE SCALE GENOMIC DNA]</scope>
    <source>
        <strain evidence="3">cv. Tatra</strain>
        <tissue evidence="2">Young leaves</tissue>
    </source>
</reference>
<dbReference type="STRING" id="57577.A0A2K3JTG3"/>
<dbReference type="PANTHER" id="PTHR12832">
    <property type="entry name" value="TESTIS-SPECIFIC PROTEIN PBS13 T-COMPLEX 11"/>
    <property type="match status" value="1"/>
</dbReference>
<feature type="non-terminal residue" evidence="2">
    <location>
        <position position="217"/>
    </location>
</feature>
<comment type="caution">
    <text evidence="2">The sequence shown here is derived from an EMBL/GenBank/DDBJ whole genome shotgun (WGS) entry which is preliminary data.</text>
</comment>
<reference evidence="2 3" key="1">
    <citation type="journal article" date="2014" name="Am. J. Bot.">
        <title>Genome assembly and annotation for red clover (Trifolium pratense; Fabaceae).</title>
        <authorList>
            <person name="Istvanek J."/>
            <person name="Jaros M."/>
            <person name="Krenek A."/>
            <person name="Repkova J."/>
        </authorList>
    </citation>
    <scope>NUCLEOTIDE SEQUENCE [LARGE SCALE GENOMIC DNA]</scope>
    <source>
        <strain evidence="3">cv. Tatra</strain>
        <tissue evidence="2">Young leaves</tissue>
    </source>
</reference>
<evidence type="ECO:0000313" key="3">
    <source>
        <dbReference type="Proteomes" id="UP000236291"/>
    </source>
</evidence>
<dbReference type="PANTHER" id="PTHR12832:SF34">
    <property type="entry name" value="T-COMPLEX PROTEIN 11"/>
    <property type="match status" value="1"/>
</dbReference>
<dbReference type="Proteomes" id="UP000236291">
    <property type="component" value="Unassembled WGS sequence"/>
</dbReference>
<dbReference type="GO" id="GO:0007165">
    <property type="term" value="P:signal transduction"/>
    <property type="evidence" value="ECO:0007669"/>
    <property type="project" value="TreeGrafter"/>
</dbReference>
<dbReference type="InterPro" id="IPR008862">
    <property type="entry name" value="Tcp11"/>
</dbReference>
<dbReference type="AlphaFoldDB" id="A0A2K3JTG3"/>
<evidence type="ECO:0000313" key="2">
    <source>
        <dbReference type="EMBL" id="PNX57341.1"/>
    </source>
</evidence>
<dbReference type="Pfam" id="PF05794">
    <property type="entry name" value="Tcp11"/>
    <property type="match status" value="1"/>
</dbReference>